<dbReference type="PANTHER" id="PTHR33908">
    <property type="entry name" value="MANNOSYLTRANSFERASE YKCB-RELATED"/>
    <property type="match status" value="1"/>
</dbReference>
<keyword evidence="4 10" id="KW-0808">Transferase</keyword>
<evidence type="ECO:0000256" key="6">
    <source>
        <dbReference type="ARBA" id="ARBA00022989"/>
    </source>
</evidence>
<dbReference type="PANTHER" id="PTHR33908:SF11">
    <property type="entry name" value="MEMBRANE PROTEIN"/>
    <property type="match status" value="1"/>
</dbReference>
<proteinExistence type="predicted"/>
<feature type="transmembrane region" description="Helical" evidence="8">
    <location>
        <begin position="73"/>
        <end position="94"/>
    </location>
</feature>
<sequence>MAPALKAWVFALGALTVLRLLVCGFTPISADESYYWVWSRALAPGYLDHPPMTALWIRAGTSMLGSGPIGVRLLAPLSAALGTLLLASAASDLWGGTRQERRRRGIVAAVMLNATLLLGVGSVTMTPDTPLLFFWTLALAALGRVLATGRRGWWLLVGLAIGLALDSKYTAVLTGAGLVLWLLTTRAGRSWLRTPWPWIAGALALLLFAPVLDWNATHGWASFAKQGGRTGAWQPARAGRYLPELLGGQLGLATPFILVLLVAGMIRAVQAGRRGEAGPALLAWVTLLPLAVFVQHALGDRVQANWPGLLYPGAVIAASAGARWWRAASVLGFALVLPVYAQATFAPFPLPRALDVTLQRLAGWPELALAVGRSGPGFIAADEYGLAAELARDLPGRVVLGIEPRWQMFRLPHDTAGEATGLLVRSERRHDAPDPRYWADLVPVGELVRERDGRVAERYRLYRARIRPDLPPDLAVQIARLPAPR</sequence>
<evidence type="ECO:0000256" key="8">
    <source>
        <dbReference type="SAM" id="Phobius"/>
    </source>
</evidence>
<evidence type="ECO:0000256" key="2">
    <source>
        <dbReference type="ARBA" id="ARBA00022475"/>
    </source>
</evidence>
<keyword evidence="2" id="KW-1003">Cell membrane</keyword>
<dbReference type="GO" id="GO:0005886">
    <property type="term" value="C:plasma membrane"/>
    <property type="evidence" value="ECO:0007669"/>
    <property type="project" value="UniProtKB-SubCell"/>
</dbReference>
<evidence type="ECO:0000256" key="3">
    <source>
        <dbReference type="ARBA" id="ARBA00022676"/>
    </source>
</evidence>
<keyword evidence="5 8" id="KW-0812">Transmembrane</keyword>
<dbReference type="KEGG" id="lck:HN018_18755"/>
<feature type="transmembrane region" description="Helical" evidence="8">
    <location>
        <begin position="306"/>
        <end position="325"/>
    </location>
</feature>
<evidence type="ECO:0000256" key="7">
    <source>
        <dbReference type="ARBA" id="ARBA00023136"/>
    </source>
</evidence>
<comment type="subcellular location">
    <subcellularLocation>
        <location evidence="1">Cell membrane</location>
        <topology evidence="1">Multi-pass membrane protein</topology>
    </subcellularLocation>
</comment>
<dbReference type="InterPro" id="IPR038731">
    <property type="entry name" value="RgtA/B/C-like"/>
</dbReference>
<reference evidence="10 11" key="1">
    <citation type="journal article" date="2014" name="World J. Microbiol. Biotechnol.">
        <title>Biodiversity and physiological characteristics of Antarctic and Arctic lichens-associated bacteria.</title>
        <authorList>
            <person name="Lee Y.M."/>
            <person name="Kim E.H."/>
            <person name="Lee H.K."/>
            <person name="Hong S.G."/>
        </authorList>
    </citation>
    <scope>NUCLEOTIDE SEQUENCE [LARGE SCALE GENOMIC DNA]</scope>
    <source>
        <strain evidence="10 11">PAMC 26569</strain>
    </source>
</reference>
<dbReference type="Pfam" id="PF13231">
    <property type="entry name" value="PMT_2"/>
    <property type="match status" value="1"/>
</dbReference>
<feature type="transmembrane region" description="Helical" evidence="8">
    <location>
        <begin position="331"/>
        <end position="350"/>
    </location>
</feature>
<protein>
    <submittedName>
        <fullName evidence="10">Glycosyltransferase family 39 protein</fullName>
    </submittedName>
</protein>
<name>A0A6M8HX80_9PROT</name>
<feature type="transmembrane region" description="Helical" evidence="8">
    <location>
        <begin position="106"/>
        <end position="125"/>
    </location>
</feature>
<feature type="transmembrane region" description="Helical" evidence="8">
    <location>
        <begin position="281"/>
        <end position="299"/>
    </location>
</feature>
<evidence type="ECO:0000313" key="11">
    <source>
        <dbReference type="Proteomes" id="UP000500767"/>
    </source>
</evidence>
<dbReference type="GO" id="GO:0009103">
    <property type="term" value="P:lipopolysaccharide biosynthetic process"/>
    <property type="evidence" value="ECO:0007669"/>
    <property type="project" value="UniProtKB-ARBA"/>
</dbReference>
<dbReference type="InterPro" id="IPR050297">
    <property type="entry name" value="LipidA_mod_glycosyltrf_83"/>
</dbReference>
<feature type="transmembrane region" description="Helical" evidence="8">
    <location>
        <begin position="250"/>
        <end position="269"/>
    </location>
</feature>
<dbReference type="EMBL" id="CP053708">
    <property type="protein sequence ID" value="QKE92797.1"/>
    <property type="molecule type" value="Genomic_DNA"/>
</dbReference>
<dbReference type="AlphaFoldDB" id="A0A6M8HX80"/>
<evidence type="ECO:0000256" key="1">
    <source>
        <dbReference type="ARBA" id="ARBA00004651"/>
    </source>
</evidence>
<dbReference type="Proteomes" id="UP000500767">
    <property type="component" value="Chromosome"/>
</dbReference>
<evidence type="ECO:0000256" key="4">
    <source>
        <dbReference type="ARBA" id="ARBA00022679"/>
    </source>
</evidence>
<gene>
    <name evidence="10" type="ORF">HN018_18755</name>
</gene>
<feature type="transmembrane region" description="Helical" evidence="8">
    <location>
        <begin position="195"/>
        <end position="216"/>
    </location>
</feature>
<keyword evidence="11" id="KW-1185">Reference proteome</keyword>
<keyword evidence="7 8" id="KW-0472">Membrane</keyword>
<evidence type="ECO:0000259" key="9">
    <source>
        <dbReference type="Pfam" id="PF13231"/>
    </source>
</evidence>
<feature type="domain" description="Glycosyltransferase RgtA/B/C/D-like" evidence="9">
    <location>
        <begin position="48"/>
        <end position="214"/>
    </location>
</feature>
<evidence type="ECO:0000256" key="5">
    <source>
        <dbReference type="ARBA" id="ARBA00022692"/>
    </source>
</evidence>
<organism evidence="10 11">
    <name type="scientific">Lichenicola cladoniae</name>
    <dbReference type="NCBI Taxonomy" id="1484109"/>
    <lineage>
        <taxon>Bacteria</taxon>
        <taxon>Pseudomonadati</taxon>
        <taxon>Pseudomonadota</taxon>
        <taxon>Alphaproteobacteria</taxon>
        <taxon>Acetobacterales</taxon>
        <taxon>Acetobacteraceae</taxon>
        <taxon>Lichenicola</taxon>
    </lineage>
</organism>
<evidence type="ECO:0000313" key="10">
    <source>
        <dbReference type="EMBL" id="QKE92797.1"/>
    </source>
</evidence>
<accession>A0A6M8HX80</accession>
<dbReference type="GO" id="GO:0016763">
    <property type="term" value="F:pentosyltransferase activity"/>
    <property type="evidence" value="ECO:0007669"/>
    <property type="project" value="TreeGrafter"/>
</dbReference>
<keyword evidence="6 8" id="KW-1133">Transmembrane helix</keyword>
<feature type="transmembrane region" description="Helical" evidence="8">
    <location>
        <begin position="154"/>
        <end position="183"/>
    </location>
</feature>
<keyword evidence="3" id="KW-0328">Glycosyltransferase</keyword>